<evidence type="ECO:0000313" key="3">
    <source>
        <dbReference type="Proteomes" id="UP001372338"/>
    </source>
</evidence>
<feature type="region of interest" description="Disordered" evidence="1">
    <location>
        <begin position="1"/>
        <end position="42"/>
    </location>
</feature>
<proteinExistence type="predicted"/>
<keyword evidence="3" id="KW-1185">Reference proteome</keyword>
<dbReference type="EMBL" id="JAYWIO010000005">
    <property type="protein sequence ID" value="KAK7260687.1"/>
    <property type="molecule type" value="Genomic_DNA"/>
</dbReference>
<dbReference type="Proteomes" id="UP001372338">
    <property type="component" value="Unassembled WGS sequence"/>
</dbReference>
<reference evidence="2 3" key="1">
    <citation type="submission" date="2024-01" db="EMBL/GenBank/DDBJ databases">
        <title>The genomes of 5 underutilized Papilionoideae crops provide insights into root nodulation and disease resistanc.</title>
        <authorList>
            <person name="Yuan L."/>
        </authorList>
    </citation>
    <scope>NUCLEOTIDE SEQUENCE [LARGE SCALE GENOMIC DNA]</scope>
    <source>
        <strain evidence="2">ZHUSHIDOU_FW_LH</strain>
        <tissue evidence="2">Leaf</tissue>
    </source>
</reference>
<gene>
    <name evidence="2" type="ORF">RIF29_26941</name>
</gene>
<accession>A0AAN9EN85</accession>
<name>A0AAN9EN85_CROPI</name>
<evidence type="ECO:0000256" key="1">
    <source>
        <dbReference type="SAM" id="MobiDB-lite"/>
    </source>
</evidence>
<dbReference type="AlphaFoldDB" id="A0AAN9EN85"/>
<organism evidence="2 3">
    <name type="scientific">Crotalaria pallida</name>
    <name type="common">Smooth rattlebox</name>
    <name type="synonym">Crotalaria striata</name>
    <dbReference type="NCBI Taxonomy" id="3830"/>
    <lineage>
        <taxon>Eukaryota</taxon>
        <taxon>Viridiplantae</taxon>
        <taxon>Streptophyta</taxon>
        <taxon>Embryophyta</taxon>
        <taxon>Tracheophyta</taxon>
        <taxon>Spermatophyta</taxon>
        <taxon>Magnoliopsida</taxon>
        <taxon>eudicotyledons</taxon>
        <taxon>Gunneridae</taxon>
        <taxon>Pentapetalae</taxon>
        <taxon>rosids</taxon>
        <taxon>fabids</taxon>
        <taxon>Fabales</taxon>
        <taxon>Fabaceae</taxon>
        <taxon>Papilionoideae</taxon>
        <taxon>50 kb inversion clade</taxon>
        <taxon>genistoids sensu lato</taxon>
        <taxon>core genistoids</taxon>
        <taxon>Crotalarieae</taxon>
        <taxon>Crotalaria</taxon>
    </lineage>
</organism>
<protein>
    <submittedName>
        <fullName evidence="2">Uncharacterized protein</fullName>
    </submittedName>
</protein>
<feature type="compositionally biased region" description="Basic and acidic residues" evidence="1">
    <location>
        <begin position="7"/>
        <end position="42"/>
    </location>
</feature>
<sequence length="130" mass="14852">MPTPEIVKGEQIEKTIQEQPNEKEESTLIDEDKKCTTENEQEHTTKVQEIYFSYLDIGEEMYLICTMTGVPEQEAPSVMPRQTIVEGGTVEKTIQEQTSEKADSMLIDEAKSCIQENEHEQATKVVEVRE</sequence>
<comment type="caution">
    <text evidence="2">The sequence shown here is derived from an EMBL/GenBank/DDBJ whole genome shotgun (WGS) entry which is preliminary data.</text>
</comment>
<evidence type="ECO:0000313" key="2">
    <source>
        <dbReference type="EMBL" id="KAK7260687.1"/>
    </source>
</evidence>